<accession>A0A4R6QAX0</accession>
<dbReference type="AlphaFoldDB" id="A0A4R6QAX0"/>
<evidence type="ECO:0000256" key="1">
    <source>
        <dbReference type="ARBA" id="ARBA00004651"/>
    </source>
</evidence>
<evidence type="ECO:0000256" key="10">
    <source>
        <dbReference type="HAMAP-Rule" id="MF_00115"/>
    </source>
</evidence>
<dbReference type="PROSITE" id="PS01327">
    <property type="entry name" value="MSCL"/>
    <property type="match status" value="1"/>
</dbReference>
<dbReference type="GO" id="GO:0005886">
    <property type="term" value="C:plasma membrane"/>
    <property type="evidence" value="ECO:0007669"/>
    <property type="project" value="UniProtKB-SubCell"/>
</dbReference>
<evidence type="ECO:0000256" key="7">
    <source>
        <dbReference type="ARBA" id="ARBA00023065"/>
    </source>
</evidence>
<comment type="similarity">
    <text evidence="2 10">Belongs to the MscL family.</text>
</comment>
<protein>
    <recommendedName>
        <fullName evidence="10">Large-conductance mechanosensitive channel</fullName>
    </recommendedName>
</protein>
<feature type="transmembrane region" description="Helical" evidence="10">
    <location>
        <begin position="21"/>
        <end position="46"/>
    </location>
</feature>
<evidence type="ECO:0000256" key="3">
    <source>
        <dbReference type="ARBA" id="ARBA00022448"/>
    </source>
</evidence>
<dbReference type="PANTHER" id="PTHR30266">
    <property type="entry name" value="MECHANOSENSITIVE CHANNEL MSCL"/>
    <property type="match status" value="1"/>
</dbReference>
<keyword evidence="9 10" id="KW-0407">Ion channel</keyword>
<dbReference type="PANTHER" id="PTHR30266:SF2">
    <property type="entry name" value="LARGE-CONDUCTANCE MECHANOSENSITIVE CHANNEL"/>
    <property type="match status" value="1"/>
</dbReference>
<comment type="subunit">
    <text evidence="10">Homopentamer.</text>
</comment>
<feature type="transmembrane region" description="Helical" evidence="10">
    <location>
        <begin position="66"/>
        <end position="89"/>
    </location>
</feature>
<evidence type="ECO:0000256" key="6">
    <source>
        <dbReference type="ARBA" id="ARBA00022989"/>
    </source>
</evidence>
<dbReference type="InterPro" id="IPR019823">
    <property type="entry name" value="Mechanosensitive_channel_CS"/>
</dbReference>
<gene>
    <name evidence="10" type="primary">mscL</name>
    <name evidence="11" type="ORF">EV211_1046</name>
</gene>
<comment type="subcellular location">
    <subcellularLocation>
        <location evidence="1 10">Cell membrane</location>
        <topology evidence="1 10">Multi-pass membrane protein</topology>
    </subcellularLocation>
</comment>
<dbReference type="Pfam" id="PF01741">
    <property type="entry name" value="MscL"/>
    <property type="match status" value="1"/>
</dbReference>
<keyword evidence="5 10" id="KW-0812">Transmembrane</keyword>
<evidence type="ECO:0000313" key="12">
    <source>
        <dbReference type="Proteomes" id="UP000295500"/>
    </source>
</evidence>
<keyword evidence="6 10" id="KW-1133">Transmembrane helix</keyword>
<dbReference type="Gene3D" id="1.10.1200.120">
    <property type="entry name" value="Large-conductance mechanosensitive channel, MscL, domain 1"/>
    <property type="match status" value="1"/>
</dbReference>
<dbReference type="SUPFAM" id="SSF81330">
    <property type="entry name" value="Gated mechanosensitive channel"/>
    <property type="match status" value="1"/>
</dbReference>
<dbReference type="InterPro" id="IPR037673">
    <property type="entry name" value="MSC/AndL"/>
</dbReference>
<dbReference type="PRINTS" id="PR01264">
    <property type="entry name" value="MECHCHANNEL"/>
</dbReference>
<evidence type="ECO:0000256" key="8">
    <source>
        <dbReference type="ARBA" id="ARBA00023136"/>
    </source>
</evidence>
<dbReference type="EMBL" id="SNXO01000004">
    <property type="protein sequence ID" value="TDP59076.1"/>
    <property type="molecule type" value="Genomic_DNA"/>
</dbReference>
<evidence type="ECO:0000256" key="9">
    <source>
        <dbReference type="ARBA" id="ARBA00023303"/>
    </source>
</evidence>
<keyword evidence="12" id="KW-1185">Reference proteome</keyword>
<evidence type="ECO:0000256" key="2">
    <source>
        <dbReference type="ARBA" id="ARBA00007254"/>
    </source>
</evidence>
<proteinExistence type="inferred from homology"/>
<name>A0A4R6QAX0_9FIRM</name>
<evidence type="ECO:0000256" key="4">
    <source>
        <dbReference type="ARBA" id="ARBA00022475"/>
    </source>
</evidence>
<dbReference type="NCBIfam" id="TIGR00220">
    <property type="entry name" value="mscL"/>
    <property type="match status" value="1"/>
</dbReference>
<keyword evidence="7 10" id="KW-0406">Ion transport</keyword>
<dbReference type="OrthoDB" id="9810350at2"/>
<comment type="caution">
    <text evidence="11">The sequence shown here is derived from an EMBL/GenBank/DDBJ whole genome shotgun (WGS) entry which is preliminary data.</text>
</comment>
<dbReference type="HAMAP" id="MF_00115">
    <property type="entry name" value="MscL"/>
    <property type="match status" value="1"/>
</dbReference>
<dbReference type="RefSeq" id="WP_133527681.1">
    <property type="nucleotide sequence ID" value="NZ_SNXO01000004.1"/>
</dbReference>
<sequence length="135" mass="14736">MKKFMEEFKEFALKGNVMDMAVGIIIGAAFTAIVTSLVSDIISPLLGLIVKVNFADLKATVGGATFMYGNFIMAVINFLLIALVLFLIIRSINKLGDIRKKDEEVAAPTTKICPYCKSEISVDAVRCPHCTSELE</sequence>
<evidence type="ECO:0000256" key="5">
    <source>
        <dbReference type="ARBA" id="ARBA00022692"/>
    </source>
</evidence>
<dbReference type="InterPro" id="IPR036019">
    <property type="entry name" value="MscL_channel"/>
</dbReference>
<evidence type="ECO:0000313" key="11">
    <source>
        <dbReference type="EMBL" id="TDP59076.1"/>
    </source>
</evidence>
<reference evidence="11 12" key="1">
    <citation type="submission" date="2019-03" db="EMBL/GenBank/DDBJ databases">
        <title>Genomic Encyclopedia of Type Strains, Phase IV (KMG-IV): sequencing the most valuable type-strain genomes for metagenomic binning, comparative biology and taxonomic classification.</title>
        <authorList>
            <person name="Goeker M."/>
        </authorList>
    </citation>
    <scope>NUCLEOTIDE SEQUENCE [LARGE SCALE GENOMIC DNA]</scope>
    <source>
        <strain evidence="11 12">DSM 28287</strain>
    </source>
</reference>
<comment type="function">
    <text evidence="10">Channel that opens in response to stretch forces in the membrane lipid bilayer. May participate in the regulation of osmotic pressure changes within the cell.</text>
</comment>
<keyword evidence="4 10" id="KW-1003">Cell membrane</keyword>
<keyword evidence="3 10" id="KW-0813">Transport</keyword>
<keyword evidence="8 10" id="KW-0472">Membrane</keyword>
<dbReference type="InterPro" id="IPR001185">
    <property type="entry name" value="MS_channel"/>
</dbReference>
<dbReference type="Proteomes" id="UP000295500">
    <property type="component" value="Unassembled WGS sequence"/>
</dbReference>
<organism evidence="11 12">
    <name type="scientific">Aminicella lysinilytica</name>
    <dbReference type="NCBI Taxonomy" id="433323"/>
    <lineage>
        <taxon>Bacteria</taxon>
        <taxon>Bacillati</taxon>
        <taxon>Bacillota</taxon>
        <taxon>Clostridia</taxon>
        <taxon>Peptostreptococcales</taxon>
        <taxon>Anaerovoracaceae</taxon>
        <taxon>Aminicella</taxon>
    </lineage>
</organism>
<dbReference type="GO" id="GO:0008381">
    <property type="term" value="F:mechanosensitive monoatomic ion channel activity"/>
    <property type="evidence" value="ECO:0007669"/>
    <property type="project" value="UniProtKB-UniRule"/>
</dbReference>